<organism evidence="1">
    <name type="scientific">marine sediment metagenome</name>
    <dbReference type="NCBI Taxonomy" id="412755"/>
    <lineage>
        <taxon>unclassified sequences</taxon>
        <taxon>metagenomes</taxon>
        <taxon>ecological metagenomes</taxon>
    </lineage>
</organism>
<accession>A0A0F9LDA1</accession>
<reference evidence="1" key="1">
    <citation type="journal article" date="2015" name="Nature">
        <title>Complex archaea that bridge the gap between prokaryotes and eukaryotes.</title>
        <authorList>
            <person name="Spang A."/>
            <person name="Saw J.H."/>
            <person name="Jorgensen S.L."/>
            <person name="Zaremba-Niedzwiedzka K."/>
            <person name="Martijn J."/>
            <person name="Lind A.E."/>
            <person name="van Eijk R."/>
            <person name="Schleper C."/>
            <person name="Guy L."/>
            <person name="Ettema T.J."/>
        </authorList>
    </citation>
    <scope>NUCLEOTIDE SEQUENCE</scope>
</reference>
<dbReference type="AlphaFoldDB" id="A0A0F9LDA1"/>
<protein>
    <submittedName>
        <fullName evidence="1">Uncharacterized protein</fullName>
    </submittedName>
</protein>
<evidence type="ECO:0000313" key="1">
    <source>
        <dbReference type="EMBL" id="KKM85231.1"/>
    </source>
</evidence>
<proteinExistence type="predicted"/>
<gene>
    <name evidence="1" type="ORF">LCGC14_1291110</name>
</gene>
<name>A0A0F9LDA1_9ZZZZ</name>
<dbReference type="EMBL" id="LAZR01007443">
    <property type="protein sequence ID" value="KKM85231.1"/>
    <property type="molecule type" value="Genomic_DNA"/>
</dbReference>
<sequence length="180" mass="19787">MNIQTGSTVSAGSESVSELAREFQSTARKLGRRLGRRVVIASPERHLKNICSVIVSTDTKKGYSEKKEATVYTKSATSEIGEIRTRANKKKGLGESQEEVTFRDLEALEDGFQAFGTEAGWKAYDAYGDEARAIDENNRLGRDAAEGNKVEKLLVRIGKLDATELAELMKGLDQAADRQE</sequence>
<comment type="caution">
    <text evidence="1">The sequence shown here is derived from an EMBL/GenBank/DDBJ whole genome shotgun (WGS) entry which is preliminary data.</text>
</comment>